<evidence type="ECO:0000313" key="3">
    <source>
        <dbReference type="Proteomes" id="UP000644115"/>
    </source>
</evidence>
<feature type="domain" description="Phage tail collar" evidence="1">
    <location>
        <begin position="621"/>
        <end position="679"/>
    </location>
</feature>
<dbReference type="Pfam" id="PF07484">
    <property type="entry name" value="Collar"/>
    <property type="match status" value="1"/>
</dbReference>
<dbReference type="RefSeq" id="WP_249287501.1">
    <property type="nucleotide sequence ID" value="NZ_JACRWC010000109.1"/>
</dbReference>
<dbReference type="AlphaFoldDB" id="A0A923NCB6"/>
<dbReference type="Proteomes" id="UP000644115">
    <property type="component" value="Unassembled WGS sequence"/>
</dbReference>
<organism evidence="2 3">
    <name type="scientific">Lentihominibacter faecis</name>
    <dbReference type="NCBI Taxonomy" id="2764712"/>
    <lineage>
        <taxon>Bacteria</taxon>
        <taxon>Bacillati</taxon>
        <taxon>Bacillota</taxon>
        <taxon>Clostridia</taxon>
        <taxon>Peptostreptococcales</taxon>
        <taxon>Anaerovoracaceae</taxon>
        <taxon>Lentihominibacter</taxon>
    </lineage>
</organism>
<name>A0A923NCB6_9FIRM</name>
<keyword evidence="3" id="KW-1185">Reference proteome</keyword>
<reference evidence="2" key="1">
    <citation type="submission" date="2020-08" db="EMBL/GenBank/DDBJ databases">
        <authorList>
            <person name="Liu C."/>
            <person name="Sun Q."/>
        </authorList>
    </citation>
    <scope>NUCLEOTIDE SEQUENCE</scope>
    <source>
        <strain evidence="2">BX16</strain>
    </source>
</reference>
<sequence>MASGTISISSPSKSAATYLAWSSSSNGSEKNSSVVSATAYFRKTNGYTTTGTFSGTITIDGTAYSIKRYGTWQSSYIAIGSASKTVAHNADGTRSVGISVKYSNSGTNQAGTYSGSGTVTLDRIPRASGISTAASFTAGEPFTVGISRNSSSFTHTVSVKVNGVEVASKTGVGTSVTFSGDVFYYAVYSALGGKSSAAVVVTVTTYTGSGSSGSNIGSKTASGTVLIVEPNGLSCADAVNVGEQLAITTSRKGGYVHTLAYSFRGESDSGALSGYLLGAAGAPVSDESVRWEIPAAFYERMTTLTKADCQLTLTSYYDGGAMGICQVGATVSKTVSIQVTGSEPVFSDFTWKDGNQQARALTGSDGILIEGYSKLEVTVPAASRAAARNSAQMVSYLLESGGTSVQAAYAADRDVDLVLDPAWGNTIDVTAYDTRGLYTTVRKEVTLKSYRPIVIQSADAERKNGVEKETNLKMSVWLWNESFGQVMNGIKTCSYRYRDKSSEGWVTGTKAVLASDFRYEEGLYQLEIPVIGDDPEGFSLAGSFELEVTVTDELSSDTVSLELDSGCPGIYMRKLADEDGTPAYQIGINCVPEESLGSGLHIEGSDLTVNGMSVFGSTPVGAVMGWFSDAIPAGWLLLDGSTVSCETYPRLYEVLTGEAAGSGGTDATFQLPDLRGRIPVGKNGSDTAFNTLGKTGGEKAHTLTTAEMASHSHSVSGTAASGGAHTHALGGIASRKSGSWNGCVASTGCTDLTWNSVRSGGSHSHSVSGTAAAVGSGSAHNNLQPYIVMNYIIKAG</sequence>
<gene>
    <name evidence="2" type="ORF">H8876_09230</name>
</gene>
<dbReference type="InterPro" id="IPR011083">
    <property type="entry name" value="Phage_tail_collar_dom"/>
</dbReference>
<dbReference type="CDD" id="cd22641">
    <property type="entry name" value="C24-like"/>
    <property type="match status" value="1"/>
</dbReference>
<accession>A0A923NCB6</accession>
<dbReference type="InterPro" id="IPR008577">
    <property type="entry name" value="DUF859"/>
</dbReference>
<dbReference type="Pfam" id="PF05895">
    <property type="entry name" value="DUF859"/>
    <property type="match status" value="1"/>
</dbReference>
<protein>
    <submittedName>
        <fullName evidence="2">Tail fiber protein</fullName>
    </submittedName>
</protein>
<dbReference type="Gene3D" id="3.90.1340.10">
    <property type="entry name" value="Phage tail collar domain"/>
    <property type="match status" value="1"/>
</dbReference>
<dbReference type="EMBL" id="JACRWC010000109">
    <property type="protein sequence ID" value="MBC6000180.1"/>
    <property type="molecule type" value="Genomic_DNA"/>
</dbReference>
<proteinExistence type="predicted"/>
<dbReference type="InterPro" id="IPR037053">
    <property type="entry name" value="Phage_tail_collar_dom_sf"/>
</dbReference>
<evidence type="ECO:0000259" key="1">
    <source>
        <dbReference type="Pfam" id="PF07484"/>
    </source>
</evidence>
<comment type="caution">
    <text evidence="2">The sequence shown here is derived from an EMBL/GenBank/DDBJ whole genome shotgun (WGS) entry which is preliminary data.</text>
</comment>
<dbReference type="SUPFAM" id="SSF88874">
    <property type="entry name" value="Receptor-binding domain of short tail fibre protein gp12"/>
    <property type="match status" value="1"/>
</dbReference>
<evidence type="ECO:0000313" key="2">
    <source>
        <dbReference type="EMBL" id="MBC6000180.1"/>
    </source>
</evidence>